<proteinExistence type="predicted"/>
<evidence type="ECO:0000256" key="1">
    <source>
        <dbReference type="SAM" id="MobiDB-lite"/>
    </source>
</evidence>
<protein>
    <submittedName>
        <fullName evidence="2">Uncharacterized protein</fullName>
    </submittedName>
</protein>
<evidence type="ECO:0000313" key="3">
    <source>
        <dbReference type="Proteomes" id="UP000827986"/>
    </source>
</evidence>
<dbReference type="Proteomes" id="UP000827986">
    <property type="component" value="Unassembled WGS sequence"/>
</dbReference>
<comment type="caution">
    <text evidence="2">The sequence shown here is derived from an EMBL/GenBank/DDBJ whole genome shotgun (WGS) entry which is preliminary data.</text>
</comment>
<reference evidence="2" key="1">
    <citation type="submission" date="2021-09" db="EMBL/GenBank/DDBJ databases">
        <title>The genome of Mauremys mutica provides insights into the evolution of semi-aquatic lifestyle.</title>
        <authorList>
            <person name="Gong S."/>
            <person name="Gao Y."/>
        </authorList>
    </citation>
    <scope>NUCLEOTIDE SEQUENCE</scope>
    <source>
        <strain evidence="2">MM-2020</strain>
        <tissue evidence="2">Muscle</tissue>
    </source>
</reference>
<dbReference type="EMBL" id="JAHDVG010000471">
    <property type="protein sequence ID" value="KAH1180020.1"/>
    <property type="molecule type" value="Genomic_DNA"/>
</dbReference>
<name>A0A9D3XJ57_9SAUR</name>
<feature type="region of interest" description="Disordered" evidence="1">
    <location>
        <begin position="43"/>
        <end position="62"/>
    </location>
</feature>
<evidence type="ECO:0000313" key="2">
    <source>
        <dbReference type="EMBL" id="KAH1180020.1"/>
    </source>
</evidence>
<keyword evidence="3" id="KW-1185">Reference proteome</keyword>
<sequence>MPWKRERGQFGVEWFIWNRSLQTWRDSSIKQNVQKINLSSARGFRAAGESSETGCNRGKRPPRAPWLHPMGCGCPVYGPSRGPIAAASCIDPHPQGAGRRCYPHCTDGETEAQSS</sequence>
<organism evidence="2 3">
    <name type="scientific">Mauremys mutica</name>
    <name type="common">yellowpond turtle</name>
    <dbReference type="NCBI Taxonomy" id="74926"/>
    <lineage>
        <taxon>Eukaryota</taxon>
        <taxon>Metazoa</taxon>
        <taxon>Chordata</taxon>
        <taxon>Craniata</taxon>
        <taxon>Vertebrata</taxon>
        <taxon>Euteleostomi</taxon>
        <taxon>Archelosauria</taxon>
        <taxon>Testudinata</taxon>
        <taxon>Testudines</taxon>
        <taxon>Cryptodira</taxon>
        <taxon>Durocryptodira</taxon>
        <taxon>Testudinoidea</taxon>
        <taxon>Geoemydidae</taxon>
        <taxon>Geoemydinae</taxon>
        <taxon>Mauremys</taxon>
    </lineage>
</organism>
<accession>A0A9D3XJ57</accession>
<gene>
    <name evidence="2" type="ORF">KIL84_006070</name>
</gene>
<dbReference type="AlphaFoldDB" id="A0A9D3XJ57"/>